<feature type="compositionally biased region" description="Basic and acidic residues" evidence="5">
    <location>
        <begin position="330"/>
        <end position="343"/>
    </location>
</feature>
<evidence type="ECO:0000256" key="2">
    <source>
        <dbReference type="ARBA" id="ARBA00022478"/>
    </source>
</evidence>
<dbReference type="PANTHER" id="PTHR13408:SF0">
    <property type="entry name" value="DNA-DIRECTED RNA POLYMERASE III SUBUNIT RPC4"/>
    <property type="match status" value="1"/>
</dbReference>
<name>A0A6G1HA01_9PEZI</name>
<feature type="region of interest" description="Disordered" evidence="5">
    <location>
        <begin position="1"/>
        <end position="343"/>
    </location>
</feature>
<organism evidence="6 7">
    <name type="scientific">Aulographum hederae CBS 113979</name>
    <dbReference type="NCBI Taxonomy" id="1176131"/>
    <lineage>
        <taxon>Eukaryota</taxon>
        <taxon>Fungi</taxon>
        <taxon>Dikarya</taxon>
        <taxon>Ascomycota</taxon>
        <taxon>Pezizomycotina</taxon>
        <taxon>Dothideomycetes</taxon>
        <taxon>Pleosporomycetidae</taxon>
        <taxon>Aulographales</taxon>
        <taxon>Aulographaceae</taxon>
    </lineage>
</organism>
<feature type="compositionally biased region" description="Basic and acidic residues" evidence="5">
    <location>
        <begin position="40"/>
        <end position="65"/>
    </location>
</feature>
<feature type="compositionally biased region" description="Low complexity" evidence="5">
    <location>
        <begin position="598"/>
        <end position="611"/>
    </location>
</feature>
<sequence length="611" mass="67037">MDPARGSDAANAESQSPGATRPGTRGRPVARPSGRGALRRTKEERERLQREEQNRRRQFENDSRQRTAAPYNRGDRARGGQRGHGRGGFSMDAVSGAFSGGVATNISSRARSYRGVASRSASAAVTESRQSRVKSERIEHDEDRDVQMLFGGEDEEEGEDEKGRVNIDEIVLISSDDDEELGGDPSGSGAKAGKSRSSHGMTPIRIRRSEHVDPIIGIKSEASTAALPGLEKAKDSNTEATAKETSTEAVRAGKSAASDVEFIGIERAWKGAYTDDDEDRPVHIKDEPTDEDTLSVPAAPSDDQAGPSTQALLPPESPKQAKPKPQSRSRPHDAAHEFDDMYEEREHYLLEEKKRELFHELVPDLHPSAASQVDLKKDATKALTDKLPSGKKDRIYLMQFPAILPQLIPAAQFVKRENDDQENAEDTNPTNPTNTEDVPMKIEEVETSGGAKAGGYVDPNHPQEIFRQAAADYEAAQLEDSLDNPRLATAGRMGQLRIHKSGKTIIEWGDGLEFEISMGAVQSCIQDILVSKQVETERESVRGMEAVAYGQVTGSFVAHASRRMVERKMKRYDDEWEAGESEEDEDEEGEHQNKEGEAVQVEGEGEAMVQA</sequence>
<evidence type="ECO:0000313" key="7">
    <source>
        <dbReference type="Proteomes" id="UP000800041"/>
    </source>
</evidence>
<dbReference type="GO" id="GO:0042797">
    <property type="term" value="P:tRNA transcription by RNA polymerase III"/>
    <property type="evidence" value="ECO:0007669"/>
    <property type="project" value="TreeGrafter"/>
</dbReference>
<dbReference type="GO" id="GO:0003677">
    <property type="term" value="F:DNA binding"/>
    <property type="evidence" value="ECO:0007669"/>
    <property type="project" value="InterPro"/>
</dbReference>
<feature type="region of interest" description="Disordered" evidence="5">
    <location>
        <begin position="573"/>
        <end position="611"/>
    </location>
</feature>
<dbReference type="InterPro" id="IPR007811">
    <property type="entry name" value="RPC4"/>
</dbReference>
<dbReference type="AlphaFoldDB" id="A0A6G1HA01"/>
<dbReference type="GO" id="GO:0005666">
    <property type="term" value="C:RNA polymerase III complex"/>
    <property type="evidence" value="ECO:0007669"/>
    <property type="project" value="InterPro"/>
</dbReference>
<protein>
    <recommendedName>
        <fullName evidence="8">RNA polymerase III RPC4-domain-containing protein</fullName>
    </recommendedName>
</protein>
<gene>
    <name evidence="6" type="ORF">K402DRAFT_418002</name>
</gene>
<feature type="compositionally biased region" description="Acidic residues" evidence="5">
    <location>
        <begin position="574"/>
        <end position="589"/>
    </location>
</feature>
<feature type="compositionally biased region" description="Basic and acidic residues" evidence="5">
    <location>
        <begin position="129"/>
        <end position="146"/>
    </location>
</feature>
<proteinExistence type="predicted"/>
<dbReference type="EMBL" id="ML977143">
    <property type="protein sequence ID" value="KAF1989884.1"/>
    <property type="molecule type" value="Genomic_DNA"/>
</dbReference>
<evidence type="ECO:0008006" key="8">
    <source>
        <dbReference type="Google" id="ProtNLM"/>
    </source>
</evidence>
<feature type="compositionally biased region" description="Low complexity" evidence="5">
    <location>
        <begin position="107"/>
        <end position="128"/>
    </location>
</feature>
<feature type="compositionally biased region" description="Basic and acidic residues" evidence="5">
    <location>
        <begin position="231"/>
        <end position="246"/>
    </location>
</feature>
<dbReference type="Proteomes" id="UP000800041">
    <property type="component" value="Unassembled WGS sequence"/>
</dbReference>
<comment type="subcellular location">
    <subcellularLocation>
        <location evidence="1">Nucleus</location>
    </subcellularLocation>
</comment>
<dbReference type="PANTHER" id="PTHR13408">
    <property type="entry name" value="DNA-DIRECTED RNA POLYMERASE III"/>
    <property type="match status" value="1"/>
</dbReference>
<evidence type="ECO:0000256" key="1">
    <source>
        <dbReference type="ARBA" id="ARBA00004123"/>
    </source>
</evidence>
<reference evidence="6" key="1">
    <citation type="journal article" date="2020" name="Stud. Mycol.">
        <title>101 Dothideomycetes genomes: a test case for predicting lifestyles and emergence of pathogens.</title>
        <authorList>
            <person name="Haridas S."/>
            <person name="Albert R."/>
            <person name="Binder M."/>
            <person name="Bloem J."/>
            <person name="Labutti K."/>
            <person name="Salamov A."/>
            <person name="Andreopoulos B."/>
            <person name="Baker S."/>
            <person name="Barry K."/>
            <person name="Bills G."/>
            <person name="Bluhm B."/>
            <person name="Cannon C."/>
            <person name="Castanera R."/>
            <person name="Culley D."/>
            <person name="Daum C."/>
            <person name="Ezra D."/>
            <person name="Gonzalez J."/>
            <person name="Henrissat B."/>
            <person name="Kuo A."/>
            <person name="Liang C."/>
            <person name="Lipzen A."/>
            <person name="Lutzoni F."/>
            <person name="Magnuson J."/>
            <person name="Mondo S."/>
            <person name="Nolan M."/>
            <person name="Ohm R."/>
            <person name="Pangilinan J."/>
            <person name="Park H.-J."/>
            <person name="Ramirez L."/>
            <person name="Alfaro M."/>
            <person name="Sun H."/>
            <person name="Tritt A."/>
            <person name="Yoshinaga Y."/>
            <person name="Zwiers L.-H."/>
            <person name="Turgeon B."/>
            <person name="Goodwin S."/>
            <person name="Spatafora J."/>
            <person name="Crous P."/>
            <person name="Grigoriev I."/>
        </authorList>
    </citation>
    <scope>NUCLEOTIDE SEQUENCE</scope>
    <source>
        <strain evidence="6">CBS 113979</strain>
    </source>
</reference>
<keyword evidence="7" id="KW-1185">Reference proteome</keyword>
<keyword evidence="4" id="KW-0539">Nucleus</keyword>
<evidence type="ECO:0000256" key="5">
    <source>
        <dbReference type="SAM" id="MobiDB-lite"/>
    </source>
</evidence>
<evidence type="ECO:0000313" key="6">
    <source>
        <dbReference type="EMBL" id="KAF1989884.1"/>
    </source>
</evidence>
<evidence type="ECO:0000256" key="4">
    <source>
        <dbReference type="ARBA" id="ARBA00023242"/>
    </source>
</evidence>
<dbReference type="Pfam" id="PF05132">
    <property type="entry name" value="RNA_pol_Rpc4"/>
    <property type="match status" value="1"/>
</dbReference>
<accession>A0A6G1HA01</accession>
<keyword evidence="3" id="KW-0804">Transcription</keyword>
<feature type="compositionally biased region" description="Low complexity" evidence="5">
    <location>
        <begin position="426"/>
        <end position="437"/>
    </location>
</feature>
<keyword evidence="2" id="KW-0240">DNA-directed RNA polymerase</keyword>
<evidence type="ECO:0000256" key="3">
    <source>
        <dbReference type="ARBA" id="ARBA00023163"/>
    </source>
</evidence>
<dbReference type="OrthoDB" id="5836119at2759"/>
<feature type="region of interest" description="Disordered" evidence="5">
    <location>
        <begin position="417"/>
        <end position="439"/>
    </location>
</feature>